<evidence type="ECO:0000313" key="1">
    <source>
        <dbReference type="EMBL" id="SDI65558.1"/>
    </source>
</evidence>
<dbReference type="OrthoDB" id="4037078at2"/>
<organism evidence="1 2">
    <name type="scientific">Rhodococcus triatomae</name>
    <dbReference type="NCBI Taxonomy" id="300028"/>
    <lineage>
        <taxon>Bacteria</taxon>
        <taxon>Bacillati</taxon>
        <taxon>Actinomycetota</taxon>
        <taxon>Actinomycetes</taxon>
        <taxon>Mycobacteriales</taxon>
        <taxon>Nocardiaceae</taxon>
        <taxon>Rhodococcus</taxon>
    </lineage>
</organism>
<evidence type="ECO:0000313" key="2">
    <source>
        <dbReference type="Proteomes" id="UP000183263"/>
    </source>
</evidence>
<accession>A0A1G8MC85</accession>
<evidence type="ECO:0008006" key="3">
    <source>
        <dbReference type="Google" id="ProtNLM"/>
    </source>
</evidence>
<dbReference type="CDD" id="cd10440">
    <property type="entry name" value="GIY-YIG_COG3680"/>
    <property type="match status" value="1"/>
</dbReference>
<dbReference type="AlphaFoldDB" id="A0A1G8MC85"/>
<reference evidence="1 2" key="1">
    <citation type="submission" date="2016-10" db="EMBL/GenBank/DDBJ databases">
        <authorList>
            <person name="de Groot N.N."/>
        </authorList>
    </citation>
    <scope>NUCLEOTIDE SEQUENCE [LARGE SCALE GENOMIC DNA]</scope>
    <source>
        <strain evidence="1 2">DSM 44892</strain>
    </source>
</reference>
<gene>
    <name evidence="1" type="ORF">SAMN05444695_109174</name>
</gene>
<keyword evidence="2" id="KW-1185">Reference proteome</keyword>
<dbReference type="Proteomes" id="UP000183263">
    <property type="component" value="Unassembled WGS sequence"/>
</dbReference>
<protein>
    <recommendedName>
        <fullName evidence="3">GIY-YIG nuclease family protein</fullName>
    </recommendedName>
</protein>
<dbReference type="RefSeq" id="WP_072736808.1">
    <property type="nucleotide sequence ID" value="NZ_CP048813.1"/>
</dbReference>
<sequence>MATVWTVPLDITSRWLASAEVQNFLASNDLPDASADPLVRIAQFGDVTRSLERNIGRTFSSVQAASTALFDGIEGGVPVALKLASLRLILREVYQTRPAPQPLPPRVAEELGRYVYLLLDPRTRSVFHVGVGSGDRVYGYVWEALAENERRQSLTDPEPADEDVRAATISRIREIYDSGLEVDHYIAAHRLADDVSVDTALATLVGGLELAEPGVLTNRIGDAQVQAVDSLVLRYAAEPAPELPTPCLLLDVPAAGRRGITDEQIYALARGPWDAGTAVRGSAGIPVIVFADNVVRAAYRARSWSMTGSGEGQRWQYDAEPDAELADRFVGRRITPDRVGLKKWPAHGWIPHLTHARPGR</sequence>
<proteinExistence type="predicted"/>
<dbReference type="EMBL" id="FNDN01000009">
    <property type="protein sequence ID" value="SDI65558.1"/>
    <property type="molecule type" value="Genomic_DNA"/>
</dbReference>
<name>A0A1G8MC85_9NOCA</name>